<evidence type="ECO:0000256" key="8">
    <source>
        <dbReference type="ARBA" id="ARBA00023012"/>
    </source>
</evidence>
<keyword evidence="4" id="KW-0808">Transferase</keyword>
<dbReference type="GO" id="GO:0046983">
    <property type="term" value="F:protein dimerization activity"/>
    <property type="evidence" value="ECO:0007669"/>
    <property type="project" value="InterPro"/>
</dbReference>
<dbReference type="AlphaFoldDB" id="A0A926UTZ6"/>
<keyword evidence="8" id="KW-0902">Two-component regulatory system</keyword>
<keyword evidence="5" id="KW-0547">Nucleotide-binding</keyword>
<protein>
    <recommendedName>
        <fullName evidence="2">histidine kinase</fullName>
        <ecNumber evidence="2">2.7.13.3</ecNumber>
    </recommendedName>
</protein>
<keyword evidence="12" id="KW-1185">Reference proteome</keyword>
<evidence type="ECO:0000313" key="12">
    <source>
        <dbReference type="Proteomes" id="UP000631421"/>
    </source>
</evidence>
<keyword evidence="9" id="KW-0472">Membrane</keyword>
<dbReference type="GO" id="GO:0005524">
    <property type="term" value="F:ATP binding"/>
    <property type="evidence" value="ECO:0007669"/>
    <property type="project" value="UniProtKB-KW"/>
</dbReference>
<evidence type="ECO:0000256" key="3">
    <source>
        <dbReference type="ARBA" id="ARBA00022553"/>
    </source>
</evidence>
<name>A0A926UTZ6_9CYAN</name>
<proteinExistence type="predicted"/>
<dbReference type="Pfam" id="PF07730">
    <property type="entry name" value="HisKA_3"/>
    <property type="match status" value="1"/>
</dbReference>
<evidence type="ECO:0000256" key="9">
    <source>
        <dbReference type="SAM" id="Phobius"/>
    </source>
</evidence>
<gene>
    <name evidence="11" type="ORF">H6F44_14565</name>
</gene>
<accession>A0A926UTZ6</accession>
<reference evidence="11" key="1">
    <citation type="journal article" date="2015" name="ISME J.">
        <title>Draft Genome Sequence of Streptomyces incarnatus NRRL8089, which Produces the Nucleoside Antibiotic Sinefungin.</title>
        <authorList>
            <person name="Oshima K."/>
            <person name="Hattori M."/>
            <person name="Shimizu H."/>
            <person name="Fukuda K."/>
            <person name="Nemoto M."/>
            <person name="Inagaki K."/>
            <person name="Tamura T."/>
        </authorList>
    </citation>
    <scope>NUCLEOTIDE SEQUENCE</scope>
    <source>
        <strain evidence="11">FACHB-1277</strain>
    </source>
</reference>
<feature type="transmembrane region" description="Helical" evidence="9">
    <location>
        <begin position="81"/>
        <end position="100"/>
    </location>
</feature>
<evidence type="ECO:0000259" key="10">
    <source>
        <dbReference type="Pfam" id="PF07730"/>
    </source>
</evidence>
<evidence type="ECO:0000256" key="2">
    <source>
        <dbReference type="ARBA" id="ARBA00012438"/>
    </source>
</evidence>
<feature type="transmembrane region" description="Helical" evidence="9">
    <location>
        <begin position="46"/>
        <end position="69"/>
    </location>
</feature>
<keyword evidence="9" id="KW-0812">Transmembrane</keyword>
<organism evidence="11 12">
    <name type="scientific">Pseudanabaena cinerea FACHB-1277</name>
    <dbReference type="NCBI Taxonomy" id="2949581"/>
    <lineage>
        <taxon>Bacteria</taxon>
        <taxon>Bacillati</taxon>
        <taxon>Cyanobacteriota</taxon>
        <taxon>Cyanophyceae</taxon>
        <taxon>Pseudanabaenales</taxon>
        <taxon>Pseudanabaenaceae</taxon>
        <taxon>Pseudanabaena</taxon>
        <taxon>Pseudanabaena cinerea</taxon>
    </lineage>
</organism>
<feature type="domain" description="Signal transduction histidine kinase subgroup 3 dimerisation and phosphoacceptor" evidence="10">
    <location>
        <begin position="170"/>
        <end position="207"/>
    </location>
</feature>
<dbReference type="PANTHER" id="PTHR24421:SF10">
    <property type="entry name" value="NITRATE_NITRITE SENSOR PROTEIN NARQ"/>
    <property type="match status" value="1"/>
</dbReference>
<dbReference type="InterPro" id="IPR050482">
    <property type="entry name" value="Sensor_HK_TwoCompSys"/>
</dbReference>
<evidence type="ECO:0000256" key="6">
    <source>
        <dbReference type="ARBA" id="ARBA00022777"/>
    </source>
</evidence>
<keyword evidence="3" id="KW-0597">Phosphoprotein</keyword>
<evidence type="ECO:0000256" key="7">
    <source>
        <dbReference type="ARBA" id="ARBA00022840"/>
    </source>
</evidence>
<dbReference type="EMBL" id="JACJPY010000049">
    <property type="protein sequence ID" value="MBD2151335.1"/>
    <property type="molecule type" value="Genomic_DNA"/>
</dbReference>
<evidence type="ECO:0000256" key="5">
    <source>
        <dbReference type="ARBA" id="ARBA00022741"/>
    </source>
</evidence>
<sequence length="209" mass="24063">MINRLKESIGLIFIGLAIFSGLGMWRSPKKLPKKIFNYVNTIVQCFIITALTIWVKIYSYQLLFLVVVIRSCLILRGFEQFVVSGCVFVGACAIHSYRLAHQQLPLQLADNQPEFIWLNLNLLFGLLIFSLQLLVDKILVEEQNKLELAIINQKLRNYALRIEDLATIKERNRIAREIHDSLGHSLTVFNLYLEAALRLMPTDQQEAEC</sequence>
<keyword evidence="7" id="KW-0067">ATP-binding</keyword>
<comment type="catalytic activity">
    <reaction evidence="1">
        <text>ATP + protein L-histidine = ADP + protein N-phospho-L-histidine.</text>
        <dbReference type="EC" id="2.7.13.3"/>
    </reaction>
</comment>
<dbReference type="GO" id="GO:0000155">
    <property type="term" value="F:phosphorelay sensor kinase activity"/>
    <property type="evidence" value="ECO:0007669"/>
    <property type="project" value="InterPro"/>
</dbReference>
<dbReference type="Proteomes" id="UP000631421">
    <property type="component" value="Unassembled WGS sequence"/>
</dbReference>
<reference evidence="11" key="2">
    <citation type="submission" date="2020-08" db="EMBL/GenBank/DDBJ databases">
        <authorList>
            <person name="Chen M."/>
            <person name="Teng W."/>
            <person name="Zhao L."/>
            <person name="Hu C."/>
            <person name="Zhou Y."/>
            <person name="Han B."/>
            <person name="Song L."/>
            <person name="Shu W."/>
        </authorList>
    </citation>
    <scope>NUCLEOTIDE SEQUENCE</scope>
    <source>
        <strain evidence="11">FACHB-1277</strain>
    </source>
</reference>
<dbReference type="Gene3D" id="1.20.5.1930">
    <property type="match status" value="1"/>
</dbReference>
<dbReference type="PANTHER" id="PTHR24421">
    <property type="entry name" value="NITRATE/NITRITE SENSOR PROTEIN NARX-RELATED"/>
    <property type="match status" value="1"/>
</dbReference>
<evidence type="ECO:0000256" key="4">
    <source>
        <dbReference type="ARBA" id="ARBA00022679"/>
    </source>
</evidence>
<evidence type="ECO:0000313" key="11">
    <source>
        <dbReference type="EMBL" id="MBD2151335.1"/>
    </source>
</evidence>
<keyword evidence="6 11" id="KW-0418">Kinase</keyword>
<dbReference type="GO" id="GO:0016020">
    <property type="term" value="C:membrane"/>
    <property type="evidence" value="ECO:0007669"/>
    <property type="project" value="InterPro"/>
</dbReference>
<feature type="transmembrane region" description="Helical" evidence="9">
    <location>
        <begin position="9"/>
        <end position="26"/>
    </location>
</feature>
<dbReference type="InterPro" id="IPR011712">
    <property type="entry name" value="Sig_transdc_His_kin_sub3_dim/P"/>
</dbReference>
<comment type="caution">
    <text evidence="11">The sequence shown here is derived from an EMBL/GenBank/DDBJ whole genome shotgun (WGS) entry which is preliminary data.</text>
</comment>
<evidence type="ECO:0000256" key="1">
    <source>
        <dbReference type="ARBA" id="ARBA00000085"/>
    </source>
</evidence>
<keyword evidence="9" id="KW-1133">Transmembrane helix</keyword>
<dbReference type="EC" id="2.7.13.3" evidence="2"/>
<feature type="transmembrane region" description="Helical" evidence="9">
    <location>
        <begin position="115"/>
        <end position="135"/>
    </location>
</feature>